<keyword evidence="3" id="KW-0812">Transmembrane</keyword>
<dbReference type="Gene3D" id="1.20.144.10">
    <property type="entry name" value="Phosphatidic acid phosphatase type 2/haloperoxidase"/>
    <property type="match status" value="1"/>
</dbReference>
<evidence type="ECO:0000313" key="8">
    <source>
        <dbReference type="EMBL" id="OWK29434.1"/>
    </source>
</evidence>
<proteinExistence type="predicted"/>
<evidence type="ECO:0000256" key="6">
    <source>
        <dbReference type="ARBA" id="ARBA00023136"/>
    </source>
</evidence>
<dbReference type="OrthoDB" id="8004717at2"/>
<dbReference type="GO" id="GO:0016787">
    <property type="term" value="F:hydrolase activity"/>
    <property type="evidence" value="ECO:0007669"/>
    <property type="project" value="UniProtKB-KW"/>
</dbReference>
<accession>A0A245ZI88</accession>
<keyword evidence="6" id="KW-0472">Membrane</keyword>
<dbReference type="GO" id="GO:0005886">
    <property type="term" value="C:plasma membrane"/>
    <property type="evidence" value="ECO:0007669"/>
    <property type="project" value="UniProtKB-SubCell"/>
</dbReference>
<reference evidence="8 9" key="1">
    <citation type="submission" date="2017-03" db="EMBL/GenBank/DDBJ databases">
        <title>Genome sequence of Sphingomonas dokdonensis DSM 21029.</title>
        <authorList>
            <person name="Poehlein A."/>
            <person name="Wuebbeler J.H."/>
            <person name="Steinbuechel A."/>
            <person name="Daniel R."/>
        </authorList>
    </citation>
    <scope>NUCLEOTIDE SEQUENCE [LARGE SCALE GENOMIC DNA]</scope>
    <source>
        <strain evidence="8 9">DSM 21029</strain>
    </source>
</reference>
<organism evidence="8 9">
    <name type="scientific">Sphingomonas dokdonensis</name>
    <dbReference type="NCBI Taxonomy" id="344880"/>
    <lineage>
        <taxon>Bacteria</taxon>
        <taxon>Pseudomonadati</taxon>
        <taxon>Pseudomonadota</taxon>
        <taxon>Alphaproteobacteria</taxon>
        <taxon>Sphingomonadales</taxon>
        <taxon>Sphingomonadaceae</taxon>
        <taxon>Sphingomonas</taxon>
    </lineage>
</organism>
<dbReference type="CDD" id="cd01610">
    <property type="entry name" value="PAP2_like"/>
    <property type="match status" value="1"/>
</dbReference>
<gene>
    <name evidence="8" type="ORF">SPDO_24190</name>
</gene>
<evidence type="ECO:0000256" key="2">
    <source>
        <dbReference type="ARBA" id="ARBA00022475"/>
    </source>
</evidence>
<keyword evidence="4" id="KW-0378">Hydrolase</keyword>
<keyword evidence="9" id="KW-1185">Reference proteome</keyword>
<evidence type="ECO:0000256" key="3">
    <source>
        <dbReference type="ARBA" id="ARBA00022692"/>
    </source>
</evidence>
<evidence type="ECO:0000256" key="4">
    <source>
        <dbReference type="ARBA" id="ARBA00022801"/>
    </source>
</evidence>
<dbReference type="InterPro" id="IPR000326">
    <property type="entry name" value="PAP2/HPO"/>
</dbReference>
<evidence type="ECO:0000259" key="7">
    <source>
        <dbReference type="SMART" id="SM00014"/>
    </source>
</evidence>
<dbReference type="PANTHER" id="PTHR14969">
    <property type="entry name" value="SPHINGOSINE-1-PHOSPHATE PHOSPHOHYDROLASE"/>
    <property type="match status" value="1"/>
</dbReference>
<protein>
    <submittedName>
        <fullName evidence="8">PAP2 superfamily protein</fullName>
    </submittedName>
</protein>
<dbReference type="RefSeq" id="WP_088367731.1">
    <property type="nucleotide sequence ID" value="NZ_NBBI01000004.1"/>
</dbReference>
<keyword evidence="2" id="KW-1003">Cell membrane</keyword>
<dbReference type="PANTHER" id="PTHR14969:SF62">
    <property type="entry name" value="DECAPRENYLPHOSPHORYL-5-PHOSPHORIBOSE PHOSPHATASE RV3807C-RELATED"/>
    <property type="match status" value="1"/>
</dbReference>
<keyword evidence="5" id="KW-1133">Transmembrane helix</keyword>
<dbReference type="Proteomes" id="UP000197290">
    <property type="component" value="Unassembled WGS sequence"/>
</dbReference>
<name>A0A245ZI88_9SPHN</name>
<dbReference type="InterPro" id="IPR036938">
    <property type="entry name" value="PAP2/HPO_sf"/>
</dbReference>
<dbReference type="SMART" id="SM00014">
    <property type="entry name" value="acidPPc"/>
    <property type="match status" value="1"/>
</dbReference>
<comment type="caution">
    <text evidence="8">The sequence shown here is derived from an EMBL/GenBank/DDBJ whole genome shotgun (WGS) entry which is preliminary data.</text>
</comment>
<dbReference type="SUPFAM" id="SSF48317">
    <property type="entry name" value="Acid phosphatase/Vanadium-dependent haloperoxidase"/>
    <property type="match status" value="1"/>
</dbReference>
<sequence>MGKKKQKAARLAEAEHDLVGSVAKNAHETPVALVGGASEIADQPPLVALSLATIAAGAVLRHRTIARTGARMLVAHAIATGAKSVFKHMVDRARPSRALQDGKARVGSGRGSEDTDFNSFPSGHTAGAVSVAQAVAHTVPALALPARSAAFAIAAVQLPRGAHYPSDVTVGAMLGWAADRIAGVVVDAAEQAADRVVALARGAPTPSTKQPAPHKS</sequence>
<evidence type="ECO:0000256" key="1">
    <source>
        <dbReference type="ARBA" id="ARBA00004651"/>
    </source>
</evidence>
<feature type="domain" description="Phosphatidic acid phosphatase type 2/haloperoxidase" evidence="7">
    <location>
        <begin position="70"/>
        <end position="183"/>
    </location>
</feature>
<comment type="subcellular location">
    <subcellularLocation>
        <location evidence="1">Cell membrane</location>
        <topology evidence="1">Multi-pass membrane protein</topology>
    </subcellularLocation>
</comment>
<evidence type="ECO:0000256" key="5">
    <source>
        <dbReference type="ARBA" id="ARBA00022989"/>
    </source>
</evidence>
<dbReference type="EMBL" id="NBBI01000004">
    <property type="protein sequence ID" value="OWK29434.1"/>
    <property type="molecule type" value="Genomic_DNA"/>
</dbReference>
<dbReference type="Pfam" id="PF01569">
    <property type="entry name" value="PAP2"/>
    <property type="match status" value="1"/>
</dbReference>
<evidence type="ECO:0000313" key="9">
    <source>
        <dbReference type="Proteomes" id="UP000197290"/>
    </source>
</evidence>
<dbReference type="AlphaFoldDB" id="A0A245ZI88"/>